<dbReference type="AlphaFoldDB" id="A0A517TF01"/>
<dbReference type="Pfam" id="PF13430">
    <property type="entry name" value="DUF4112"/>
    <property type="match status" value="1"/>
</dbReference>
<dbReference type="PANTHER" id="PTHR35519:SF2">
    <property type="entry name" value="PH DOMAIN PROTEIN"/>
    <property type="match status" value="1"/>
</dbReference>
<evidence type="ECO:0000313" key="3">
    <source>
        <dbReference type="Proteomes" id="UP000319976"/>
    </source>
</evidence>
<evidence type="ECO:0008006" key="4">
    <source>
        <dbReference type="Google" id="ProtNLM"/>
    </source>
</evidence>
<dbReference type="InterPro" id="IPR025187">
    <property type="entry name" value="DUF4112"/>
</dbReference>
<proteinExistence type="predicted"/>
<dbReference type="EMBL" id="CP036316">
    <property type="protein sequence ID" value="QDT66951.1"/>
    <property type="molecule type" value="Genomic_DNA"/>
</dbReference>
<accession>A0A517TF01</accession>
<sequence length="143" mass="15636">MSDDSKNSTPKIDPRLKRARWLAWFLDDSIRIPGTKYRFGWDGLIGLAPGAGDVITAAIACSIIIDAARLGASRGTIMKMIANVLIDMLVGAIPGLGDVLDFAFKANKRNMAMLEKELEELGTLTQEPEEEESVIETTAERVE</sequence>
<name>A0A517TF01_9PLAN</name>
<gene>
    <name evidence="2" type="ORF">V22_42230</name>
</gene>
<protein>
    <recommendedName>
        <fullName evidence="4">DUF4112 domain-containing protein</fullName>
    </recommendedName>
</protein>
<evidence type="ECO:0000256" key="1">
    <source>
        <dbReference type="SAM" id="MobiDB-lite"/>
    </source>
</evidence>
<dbReference type="Proteomes" id="UP000319976">
    <property type="component" value="Chromosome"/>
</dbReference>
<reference evidence="2 3" key="1">
    <citation type="submission" date="2019-02" db="EMBL/GenBank/DDBJ databases">
        <title>Deep-cultivation of Planctomycetes and their phenomic and genomic characterization uncovers novel biology.</title>
        <authorList>
            <person name="Wiegand S."/>
            <person name="Jogler M."/>
            <person name="Boedeker C."/>
            <person name="Pinto D."/>
            <person name="Vollmers J."/>
            <person name="Rivas-Marin E."/>
            <person name="Kohn T."/>
            <person name="Peeters S.H."/>
            <person name="Heuer A."/>
            <person name="Rast P."/>
            <person name="Oberbeckmann S."/>
            <person name="Bunk B."/>
            <person name="Jeske O."/>
            <person name="Meyerdierks A."/>
            <person name="Storesund J.E."/>
            <person name="Kallscheuer N."/>
            <person name="Luecker S."/>
            <person name="Lage O.M."/>
            <person name="Pohl T."/>
            <person name="Merkel B.J."/>
            <person name="Hornburger P."/>
            <person name="Mueller R.-W."/>
            <person name="Bruemmer F."/>
            <person name="Labrenz M."/>
            <person name="Spormann A.M."/>
            <person name="Op den Camp H."/>
            <person name="Overmann J."/>
            <person name="Amann R."/>
            <person name="Jetten M.S.M."/>
            <person name="Mascher T."/>
            <person name="Medema M.H."/>
            <person name="Devos D.P."/>
            <person name="Kaster A.-K."/>
            <person name="Ovreas L."/>
            <person name="Rohde M."/>
            <person name="Galperin M.Y."/>
            <person name="Jogler C."/>
        </authorList>
    </citation>
    <scope>NUCLEOTIDE SEQUENCE [LARGE SCALE GENOMIC DNA]</scope>
    <source>
        <strain evidence="2 3">V22</strain>
    </source>
</reference>
<dbReference type="KEGG" id="chya:V22_42230"/>
<dbReference type="PANTHER" id="PTHR35519">
    <property type="entry name" value="MEMBRANE PROTEINS"/>
    <property type="match status" value="1"/>
</dbReference>
<keyword evidence="3" id="KW-1185">Reference proteome</keyword>
<organism evidence="2 3">
    <name type="scientific">Calycomorphotria hydatis</name>
    <dbReference type="NCBI Taxonomy" id="2528027"/>
    <lineage>
        <taxon>Bacteria</taxon>
        <taxon>Pseudomonadati</taxon>
        <taxon>Planctomycetota</taxon>
        <taxon>Planctomycetia</taxon>
        <taxon>Planctomycetales</taxon>
        <taxon>Planctomycetaceae</taxon>
        <taxon>Calycomorphotria</taxon>
    </lineage>
</organism>
<feature type="region of interest" description="Disordered" evidence="1">
    <location>
        <begin position="123"/>
        <end position="143"/>
    </location>
</feature>
<dbReference type="OrthoDB" id="513552at2"/>
<evidence type="ECO:0000313" key="2">
    <source>
        <dbReference type="EMBL" id="QDT66951.1"/>
    </source>
</evidence>
<dbReference type="RefSeq" id="WP_145266514.1">
    <property type="nucleotide sequence ID" value="NZ_CP036316.1"/>
</dbReference>